<accession>A0A6A5SJW6</accession>
<keyword evidence="3" id="KW-1185">Reference proteome</keyword>
<feature type="compositionally biased region" description="Polar residues" evidence="1">
    <location>
        <begin position="20"/>
        <end position="32"/>
    </location>
</feature>
<dbReference type="Proteomes" id="UP000800038">
    <property type="component" value="Unassembled WGS sequence"/>
</dbReference>
<dbReference type="OrthoDB" id="3943860at2759"/>
<evidence type="ECO:0000313" key="3">
    <source>
        <dbReference type="Proteomes" id="UP000800038"/>
    </source>
</evidence>
<gene>
    <name evidence="2" type="ORF">EJ02DRAFT_243752</name>
</gene>
<dbReference type="AlphaFoldDB" id="A0A6A5SJW6"/>
<feature type="compositionally biased region" description="Low complexity" evidence="1">
    <location>
        <begin position="85"/>
        <end position="100"/>
    </location>
</feature>
<dbReference type="EMBL" id="ML976072">
    <property type="protein sequence ID" value="KAF1939934.1"/>
    <property type="molecule type" value="Genomic_DNA"/>
</dbReference>
<evidence type="ECO:0000313" key="2">
    <source>
        <dbReference type="EMBL" id="KAF1939934.1"/>
    </source>
</evidence>
<sequence length="221" mass="23721">MATSFVPPPPRTPSPKVRIRSQSFGSPSSRISVTPVEESAFSKSTGSIRAVVPRNGVIKVAGGQGATQSVNGLLLPLNTKMSDDSILSDTSSTSSSVASLPPAPGSNMDLCADEPLPSPSPSPSPSKERQYPHPLAFAQSISYEEQVEDTSASPFQYQDPSYPMYSPWLVRAVLDLYDVRGLDWMSIAGPIARIWGVRASSAEVLDILSSNGRVVGRRWWD</sequence>
<protein>
    <submittedName>
        <fullName evidence="2">Uncharacterized protein</fullName>
    </submittedName>
</protein>
<organism evidence="2 3">
    <name type="scientific">Clathrospora elynae</name>
    <dbReference type="NCBI Taxonomy" id="706981"/>
    <lineage>
        <taxon>Eukaryota</taxon>
        <taxon>Fungi</taxon>
        <taxon>Dikarya</taxon>
        <taxon>Ascomycota</taxon>
        <taxon>Pezizomycotina</taxon>
        <taxon>Dothideomycetes</taxon>
        <taxon>Pleosporomycetidae</taxon>
        <taxon>Pleosporales</taxon>
        <taxon>Diademaceae</taxon>
        <taxon>Clathrospora</taxon>
    </lineage>
</organism>
<name>A0A6A5SJW6_9PLEO</name>
<feature type="compositionally biased region" description="Pro residues" evidence="1">
    <location>
        <begin position="1"/>
        <end position="13"/>
    </location>
</feature>
<proteinExistence type="predicted"/>
<evidence type="ECO:0000256" key="1">
    <source>
        <dbReference type="SAM" id="MobiDB-lite"/>
    </source>
</evidence>
<reference evidence="2" key="1">
    <citation type="journal article" date="2020" name="Stud. Mycol.">
        <title>101 Dothideomycetes genomes: a test case for predicting lifestyles and emergence of pathogens.</title>
        <authorList>
            <person name="Haridas S."/>
            <person name="Albert R."/>
            <person name="Binder M."/>
            <person name="Bloem J."/>
            <person name="Labutti K."/>
            <person name="Salamov A."/>
            <person name="Andreopoulos B."/>
            <person name="Baker S."/>
            <person name="Barry K."/>
            <person name="Bills G."/>
            <person name="Bluhm B."/>
            <person name="Cannon C."/>
            <person name="Castanera R."/>
            <person name="Culley D."/>
            <person name="Daum C."/>
            <person name="Ezra D."/>
            <person name="Gonzalez J."/>
            <person name="Henrissat B."/>
            <person name="Kuo A."/>
            <person name="Liang C."/>
            <person name="Lipzen A."/>
            <person name="Lutzoni F."/>
            <person name="Magnuson J."/>
            <person name="Mondo S."/>
            <person name="Nolan M."/>
            <person name="Ohm R."/>
            <person name="Pangilinan J."/>
            <person name="Park H.-J."/>
            <person name="Ramirez L."/>
            <person name="Alfaro M."/>
            <person name="Sun H."/>
            <person name="Tritt A."/>
            <person name="Yoshinaga Y."/>
            <person name="Zwiers L.-H."/>
            <person name="Turgeon B."/>
            <person name="Goodwin S."/>
            <person name="Spatafora J."/>
            <person name="Crous P."/>
            <person name="Grigoriev I."/>
        </authorList>
    </citation>
    <scope>NUCLEOTIDE SEQUENCE</scope>
    <source>
        <strain evidence="2">CBS 161.51</strain>
    </source>
</reference>
<feature type="region of interest" description="Disordered" evidence="1">
    <location>
        <begin position="1"/>
        <end position="46"/>
    </location>
</feature>
<feature type="region of interest" description="Disordered" evidence="1">
    <location>
        <begin position="85"/>
        <end position="131"/>
    </location>
</feature>